<accession>A0A2X0K0E9</accession>
<dbReference type="GO" id="GO:0010333">
    <property type="term" value="F:terpene synthase activity"/>
    <property type="evidence" value="ECO:0007669"/>
    <property type="project" value="InterPro"/>
</dbReference>
<keyword evidence="2" id="KW-0479">Metal-binding</keyword>
<keyword evidence="4" id="KW-1185">Reference proteome</keyword>
<evidence type="ECO:0000256" key="1">
    <source>
        <dbReference type="ARBA" id="ARBA00023239"/>
    </source>
</evidence>
<evidence type="ECO:0000256" key="2">
    <source>
        <dbReference type="RuleBase" id="RU366034"/>
    </source>
</evidence>
<keyword evidence="2" id="KW-0460">Magnesium</keyword>
<evidence type="ECO:0000313" key="4">
    <source>
        <dbReference type="Proteomes" id="UP000248889"/>
    </source>
</evidence>
<dbReference type="SFLD" id="SFLDS00005">
    <property type="entry name" value="Isoprenoid_Synthase_Type_I"/>
    <property type="match status" value="1"/>
</dbReference>
<dbReference type="InterPro" id="IPR008949">
    <property type="entry name" value="Isoprenoid_synthase_dom_sf"/>
</dbReference>
<reference evidence="3 4" key="1">
    <citation type="submission" date="2018-06" db="EMBL/GenBank/DDBJ databases">
        <title>Streptacidiphilus pinicola sp. nov., isolated from pine grove soil.</title>
        <authorList>
            <person name="Roh S.G."/>
            <person name="Park S."/>
            <person name="Kim M.-K."/>
            <person name="Yun B.-R."/>
            <person name="Park J."/>
            <person name="Kim M.J."/>
            <person name="Kim Y.S."/>
            <person name="Kim S.B."/>
        </authorList>
    </citation>
    <scope>NUCLEOTIDE SEQUENCE [LARGE SCALE GENOMIC DNA]</scope>
    <source>
        <strain evidence="3 4">MMS16-CNU450</strain>
    </source>
</reference>
<evidence type="ECO:0000313" key="3">
    <source>
        <dbReference type="EMBL" id="RAG82735.1"/>
    </source>
</evidence>
<proteinExistence type="inferred from homology"/>
<name>A0A2X0K0E9_9ACTN</name>
<protein>
    <recommendedName>
        <fullName evidence="2">Terpene synthase</fullName>
        <ecNumber evidence="2">4.2.3.-</ecNumber>
    </recommendedName>
</protein>
<comment type="caution">
    <text evidence="3">The sequence shown here is derived from an EMBL/GenBank/DDBJ whole genome shotgun (WGS) entry which is preliminary data.</text>
</comment>
<comment type="cofactor">
    <cofactor evidence="2">
        <name>Mg(2+)</name>
        <dbReference type="ChEBI" id="CHEBI:18420"/>
    </cofactor>
</comment>
<dbReference type="EMBL" id="QKYN01000105">
    <property type="protein sequence ID" value="RAG82735.1"/>
    <property type="molecule type" value="Genomic_DNA"/>
</dbReference>
<dbReference type="Proteomes" id="UP000248889">
    <property type="component" value="Unassembled WGS sequence"/>
</dbReference>
<dbReference type="OrthoDB" id="4183143at2"/>
<dbReference type="AlphaFoldDB" id="A0A2X0K0E9"/>
<dbReference type="PANTHER" id="PTHR35201">
    <property type="entry name" value="TERPENE SYNTHASE"/>
    <property type="match status" value="1"/>
</dbReference>
<dbReference type="RefSeq" id="WP_111504804.1">
    <property type="nucleotide sequence ID" value="NZ_QKYN01000105.1"/>
</dbReference>
<dbReference type="Gene3D" id="1.10.600.10">
    <property type="entry name" value="Farnesyl Diphosphate Synthase"/>
    <property type="match status" value="1"/>
</dbReference>
<dbReference type="EC" id="4.2.3.-" evidence="2"/>
<keyword evidence="1 2" id="KW-0456">Lyase</keyword>
<organism evidence="3 4">
    <name type="scientific">Streptacidiphilus pinicola</name>
    <dbReference type="NCBI Taxonomy" id="2219663"/>
    <lineage>
        <taxon>Bacteria</taxon>
        <taxon>Bacillati</taxon>
        <taxon>Actinomycetota</taxon>
        <taxon>Actinomycetes</taxon>
        <taxon>Kitasatosporales</taxon>
        <taxon>Streptomycetaceae</taxon>
        <taxon>Streptacidiphilus</taxon>
    </lineage>
</organism>
<sequence length="344" mass="37046">MSQAATSPQRDQDVVVLELAIPQGRLRRARTHAEIGGVRAAHDAWFRTALEGLRLPGAERLFGECEGVSLMCGVLPQAEGERLVGISVAASALFLLDDVADDEAGERARAADYLAVLRGEGAAGGGSAPLGLLARTLTRAHEGVPDRLWARFVAGFSEVIAAGAGKERTAREALRGYDAYLAARYADSAFDLVGVAIEHGLALEVTELQRRAPTALWAELQRACFVHTILVNDLLSFRKEYFAGEPMNALAVLRDAEGLSLQQAADTVCARIAAAEENFLAAAASLRRSTEAPSMERYLTAWELMLVGNLAWSLRCSRYHGRLATPPAAIPTRMALHRDRTVFG</sequence>
<dbReference type="InterPro" id="IPR034686">
    <property type="entry name" value="Terpene_cyclase-like_2"/>
</dbReference>
<dbReference type="SUPFAM" id="SSF48576">
    <property type="entry name" value="Terpenoid synthases"/>
    <property type="match status" value="1"/>
</dbReference>
<dbReference type="SFLD" id="SFLDG01020">
    <property type="entry name" value="Terpene_Cyclase_Like_2"/>
    <property type="match status" value="1"/>
</dbReference>
<dbReference type="GO" id="GO:0046872">
    <property type="term" value="F:metal ion binding"/>
    <property type="evidence" value="ECO:0007669"/>
    <property type="project" value="UniProtKB-KW"/>
</dbReference>
<dbReference type="PANTHER" id="PTHR35201:SF4">
    <property type="entry name" value="BETA-PINACENE SYNTHASE-RELATED"/>
    <property type="match status" value="1"/>
</dbReference>
<comment type="similarity">
    <text evidence="2">Belongs to the terpene synthase family.</text>
</comment>
<dbReference type="Pfam" id="PF19086">
    <property type="entry name" value="Terpene_syn_C_2"/>
    <property type="match status" value="1"/>
</dbReference>
<gene>
    <name evidence="3" type="ORF">DN069_25885</name>
</gene>